<keyword evidence="3" id="KW-1185">Reference proteome</keyword>
<dbReference type="EMBL" id="JAAALK010000082">
    <property type="protein sequence ID" value="KAG8084283.1"/>
    <property type="molecule type" value="Genomic_DNA"/>
</dbReference>
<gene>
    <name evidence="2" type="ORF">GUJ93_ZPchr0010g7299</name>
</gene>
<evidence type="ECO:0000313" key="3">
    <source>
        <dbReference type="Proteomes" id="UP000729402"/>
    </source>
</evidence>
<reference evidence="2" key="1">
    <citation type="journal article" date="2021" name="bioRxiv">
        <title>Whole Genome Assembly and Annotation of Northern Wild Rice, Zizania palustris L., Supports a Whole Genome Duplication in the Zizania Genus.</title>
        <authorList>
            <person name="Haas M."/>
            <person name="Kono T."/>
            <person name="Macchietto M."/>
            <person name="Millas R."/>
            <person name="McGilp L."/>
            <person name="Shao M."/>
            <person name="Duquette J."/>
            <person name="Hirsch C.N."/>
            <person name="Kimball J."/>
        </authorList>
    </citation>
    <scope>NUCLEOTIDE SEQUENCE</scope>
    <source>
        <tissue evidence="2">Fresh leaf tissue</tissue>
    </source>
</reference>
<dbReference type="Proteomes" id="UP000729402">
    <property type="component" value="Unassembled WGS sequence"/>
</dbReference>
<accession>A0A8J6BKM9</accession>
<feature type="region of interest" description="Disordered" evidence="1">
    <location>
        <begin position="127"/>
        <end position="160"/>
    </location>
</feature>
<evidence type="ECO:0000313" key="2">
    <source>
        <dbReference type="EMBL" id="KAG8084283.1"/>
    </source>
</evidence>
<comment type="caution">
    <text evidence="2">The sequence shown here is derived from an EMBL/GenBank/DDBJ whole genome shotgun (WGS) entry which is preliminary data.</text>
</comment>
<dbReference type="AlphaFoldDB" id="A0A8J6BKM9"/>
<name>A0A8J6BKM9_ZIZPA</name>
<protein>
    <submittedName>
        <fullName evidence="2">Uncharacterized protein</fullName>
    </submittedName>
</protein>
<proteinExistence type="predicted"/>
<dbReference type="PANTHER" id="PTHR33890">
    <property type="entry name" value="OS10G0571000 PROTEIN"/>
    <property type="match status" value="1"/>
</dbReference>
<evidence type="ECO:0000256" key="1">
    <source>
        <dbReference type="SAM" id="MobiDB-lite"/>
    </source>
</evidence>
<dbReference type="OrthoDB" id="695942at2759"/>
<organism evidence="2 3">
    <name type="scientific">Zizania palustris</name>
    <name type="common">Northern wild rice</name>
    <dbReference type="NCBI Taxonomy" id="103762"/>
    <lineage>
        <taxon>Eukaryota</taxon>
        <taxon>Viridiplantae</taxon>
        <taxon>Streptophyta</taxon>
        <taxon>Embryophyta</taxon>
        <taxon>Tracheophyta</taxon>
        <taxon>Spermatophyta</taxon>
        <taxon>Magnoliopsida</taxon>
        <taxon>Liliopsida</taxon>
        <taxon>Poales</taxon>
        <taxon>Poaceae</taxon>
        <taxon>BOP clade</taxon>
        <taxon>Oryzoideae</taxon>
        <taxon>Oryzeae</taxon>
        <taxon>Zizaniinae</taxon>
        <taxon>Zizania</taxon>
    </lineage>
</organism>
<dbReference type="PANTHER" id="PTHR33890:SF5">
    <property type="entry name" value="OS10G0571000 PROTEIN"/>
    <property type="match status" value="1"/>
</dbReference>
<sequence length="191" mass="21810">MESEAEELRRRHHSGRGGASFRAEIDIGRGVANAIPRVLTFFPLNAIAFWSPELGFAAAVREPLVKLQRPVFDFEKLDWAHFVWPHDRPDANLEMRDSDPTATFEADLRATDGFLDRCTLQLAEEMDRRRREQQEELESEDQDCPLSPCSPPTSPPDEACHGVTSWSWMSRIQPNNPEVNMQYCALSSLIR</sequence>
<reference evidence="2" key="2">
    <citation type="submission" date="2021-02" db="EMBL/GenBank/DDBJ databases">
        <authorList>
            <person name="Kimball J.A."/>
            <person name="Haas M.W."/>
            <person name="Macchietto M."/>
            <person name="Kono T."/>
            <person name="Duquette J."/>
            <person name="Shao M."/>
        </authorList>
    </citation>
    <scope>NUCLEOTIDE SEQUENCE</scope>
    <source>
        <tissue evidence="2">Fresh leaf tissue</tissue>
    </source>
</reference>